<dbReference type="EMBL" id="GBXM01004165">
    <property type="protein sequence ID" value="JAI04413.1"/>
    <property type="molecule type" value="Transcribed_RNA"/>
</dbReference>
<evidence type="ECO:0000313" key="2">
    <source>
        <dbReference type="EMBL" id="JAI04413.1"/>
    </source>
</evidence>
<reference evidence="2" key="1">
    <citation type="submission" date="2014-11" db="EMBL/GenBank/DDBJ databases">
        <authorList>
            <person name="Amaro Gonzalez C."/>
        </authorList>
    </citation>
    <scope>NUCLEOTIDE SEQUENCE</scope>
</reference>
<proteinExistence type="predicted"/>
<organism evidence="2">
    <name type="scientific">Anguilla anguilla</name>
    <name type="common">European freshwater eel</name>
    <name type="synonym">Muraena anguilla</name>
    <dbReference type="NCBI Taxonomy" id="7936"/>
    <lineage>
        <taxon>Eukaryota</taxon>
        <taxon>Metazoa</taxon>
        <taxon>Chordata</taxon>
        <taxon>Craniata</taxon>
        <taxon>Vertebrata</taxon>
        <taxon>Euteleostomi</taxon>
        <taxon>Actinopterygii</taxon>
        <taxon>Neopterygii</taxon>
        <taxon>Teleostei</taxon>
        <taxon>Anguilliformes</taxon>
        <taxon>Anguillidae</taxon>
        <taxon>Anguilla</taxon>
    </lineage>
</organism>
<protein>
    <submittedName>
        <fullName evidence="2">Uncharacterized protein</fullName>
    </submittedName>
</protein>
<feature type="compositionally biased region" description="Polar residues" evidence="1">
    <location>
        <begin position="1"/>
        <end position="13"/>
    </location>
</feature>
<reference evidence="2" key="2">
    <citation type="journal article" date="2015" name="Fish Shellfish Immunol.">
        <title>Early steps in the European eel (Anguilla anguilla)-Vibrio vulnificus interaction in the gills: Role of the RtxA13 toxin.</title>
        <authorList>
            <person name="Callol A."/>
            <person name="Pajuelo D."/>
            <person name="Ebbesson L."/>
            <person name="Teles M."/>
            <person name="MacKenzie S."/>
            <person name="Amaro C."/>
        </authorList>
    </citation>
    <scope>NUCLEOTIDE SEQUENCE</scope>
</reference>
<accession>A0A0E9XNU6</accession>
<name>A0A0E9XNU6_ANGAN</name>
<feature type="region of interest" description="Disordered" evidence="1">
    <location>
        <begin position="1"/>
        <end position="22"/>
    </location>
</feature>
<sequence>MHCTDRSQICQNSQKKENRPQL</sequence>
<dbReference type="AlphaFoldDB" id="A0A0E9XNU6"/>
<evidence type="ECO:0000256" key="1">
    <source>
        <dbReference type="SAM" id="MobiDB-lite"/>
    </source>
</evidence>